<dbReference type="RefSeq" id="WP_311367582.1">
    <property type="nucleotide sequence ID" value="NZ_JAVRHX010000001.1"/>
</dbReference>
<reference evidence="1 2" key="1">
    <citation type="submission" date="2023-09" db="EMBL/GenBank/DDBJ databases">
        <authorList>
            <person name="Rey-Velasco X."/>
        </authorList>
    </citation>
    <scope>NUCLEOTIDE SEQUENCE [LARGE SCALE GENOMIC DNA]</scope>
    <source>
        <strain evidence="1 2">P117</strain>
    </source>
</reference>
<organism evidence="1 2">
    <name type="scientific">Glaciecola petra</name>
    <dbReference type="NCBI Taxonomy" id="3075602"/>
    <lineage>
        <taxon>Bacteria</taxon>
        <taxon>Pseudomonadati</taxon>
        <taxon>Pseudomonadota</taxon>
        <taxon>Gammaproteobacteria</taxon>
        <taxon>Alteromonadales</taxon>
        <taxon>Alteromonadaceae</taxon>
        <taxon>Glaciecola</taxon>
    </lineage>
</organism>
<dbReference type="EMBL" id="JAVRHX010000001">
    <property type="protein sequence ID" value="MDT0594097.1"/>
    <property type="molecule type" value="Genomic_DNA"/>
</dbReference>
<keyword evidence="2" id="KW-1185">Reference proteome</keyword>
<proteinExistence type="predicted"/>
<evidence type="ECO:0000313" key="2">
    <source>
        <dbReference type="Proteomes" id="UP001253545"/>
    </source>
</evidence>
<gene>
    <name evidence="1" type="ORF">RM552_04495</name>
</gene>
<accession>A0ABU2ZRM9</accession>
<comment type="caution">
    <text evidence="1">The sequence shown here is derived from an EMBL/GenBank/DDBJ whole genome shotgun (WGS) entry which is preliminary data.</text>
</comment>
<evidence type="ECO:0008006" key="3">
    <source>
        <dbReference type="Google" id="ProtNLM"/>
    </source>
</evidence>
<name>A0ABU2ZRM9_9ALTE</name>
<dbReference type="Proteomes" id="UP001253545">
    <property type="component" value="Unassembled WGS sequence"/>
</dbReference>
<sequence length="261" mass="29843">MKHISYLIILLAFSVAEIKGKESTFSLAKPHIPSNQRCELASKYINEALLPVEENLSNYKILGNCALKIGDIKVAKYYWGKAALLGDESSLINIGMISSLDPSSEQERYFGITILRKVGNQNVKEKSMSKLFSALMIISYPYEGLSDNIKKRKTVAKLLAEAAELEHTHEIYLSAMVIKYLVNLGYFEEIESTDPRVEQVLQIARDTKPYYCYMSEVLERNLYKVPQKKELNQRYNNGCIIESEALNKEIEEILQQDEKVR</sequence>
<protein>
    <recommendedName>
        <fullName evidence="3">Sel1 repeat family protein</fullName>
    </recommendedName>
</protein>
<dbReference type="SUPFAM" id="SSF81901">
    <property type="entry name" value="HCP-like"/>
    <property type="match status" value="1"/>
</dbReference>
<evidence type="ECO:0000313" key="1">
    <source>
        <dbReference type="EMBL" id="MDT0594097.1"/>
    </source>
</evidence>